<dbReference type="KEGG" id="mtw:CQW49_18685"/>
<feature type="compositionally biased region" description="Low complexity" evidence="1">
    <location>
        <begin position="330"/>
        <end position="346"/>
    </location>
</feature>
<evidence type="ECO:0000259" key="2">
    <source>
        <dbReference type="Pfam" id="PF02120"/>
    </source>
</evidence>
<dbReference type="Proteomes" id="UP000230709">
    <property type="component" value="Chromosome"/>
</dbReference>
<feature type="compositionally biased region" description="Low complexity" evidence="1">
    <location>
        <begin position="1"/>
        <end position="61"/>
    </location>
</feature>
<feature type="compositionally biased region" description="Basic and acidic residues" evidence="1">
    <location>
        <begin position="462"/>
        <end position="490"/>
    </location>
</feature>
<dbReference type="Gene3D" id="3.30.750.140">
    <property type="match status" value="1"/>
</dbReference>
<name>A0A2D2D3V0_METT3</name>
<dbReference type="EMBL" id="CP023737">
    <property type="protein sequence ID" value="ATQ69681.1"/>
    <property type="molecule type" value="Genomic_DNA"/>
</dbReference>
<dbReference type="InterPro" id="IPR021136">
    <property type="entry name" value="Flagellar_hook_control-like_C"/>
</dbReference>
<keyword evidence="3" id="KW-0969">Cilium</keyword>
<keyword evidence="4" id="KW-1185">Reference proteome</keyword>
<evidence type="ECO:0000313" key="4">
    <source>
        <dbReference type="Proteomes" id="UP000230709"/>
    </source>
</evidence>
<sequence>MTKQAEPSAAATPPAEVASIDGAQPSAAPERSTATTPAPAAPQATPAPAVPQAQPSQSQSSRDAEPASPVAAETVRPRAAALAQPKAEVTEPATANAAPLVEAAATPASAKASDPVASPASVSSPSATASAPAATEPVHDDGLLALLRSIPAGRLAAPSTVARPQSREDASRSARPAGSAGEAARSFDLAAAIPSLISDAPRPSSAASPVLDLPRSDAPDADDTTSAPPLEAADFAAVSSTSQPSASPSPRLTEATGVAWTLPAALAASRSVPASAEVESSPDATPKEEIVATPLGRVDLSAPTAQPAPAMAALLVPQARSLLAQDQSGAAPATATRRAADAAPRATSNVVKSMTIELAPESLGAVVVKMKLVHSGVEMKISVRSSEALNELESSRDALVAAMRSAGCAIDGCTIQIAAPAADGAQAQAAGQSFDSSANGANSERRDVAGEGAGDGQGTGGRRRESERDDGAAESVARRSVDRRSGGVYL</sequence>
<feature type="compositionally biased region" description="Low complexity" evidence="1">
    <location>
        <begin position="173"/>
        <end position="184"/>
    </location>
</feature>
<dbReference type="STRING" id="595536.GCA_000178815_01451"/>
<organism evidence="3 4">
    <name type="scientific">Methylosinus trichosporium (strain ATCC 35070 / NCIMB 11131 / UNIQEM 75 / OB3b)</name>
    <dbReference type="NCBI Taxonomy" id="595536"/>
    <lineage>
        <taxon>Bacteria</taxon>
        <taxon>Pseudomonadati</taxon>
        <taxon>Pseudomonadota</taxon>
        <taxon>Alphaproteobacteria</taxon>
        <taxon>Hyphomicrobiales</taxon>
        <taxon>Methylocystaceae</taxon>
        <taxon>Methylosinus</taxon>
    </lineage>
</organism>
<gene>
    <name evidence="3" type="ORF">CQW49_18685</name>
</gene>
<evidence type="ECO:0000313" key="3">
    <source>
        <dbReference type="EMBL" id="ATQ69681.1"/>
    </source>
</evidence>
<feature type="compositionally biased region" description="Low complexity" evidence="1">
    <location>
        <begin position="200"/>
        <end position="209"/>
    </location>
</feature>
<protein>
    <submittedName>
        <fullName evidence="3">Flagellar hook-length control protein FliK</fullName>
    </submittedName>
</protein>
<feature type="region of interest" description="Disordered" evidence="1">
    <location>
        <begin position="430"/>
        <end position="490"/>
    </location>
</feature>
<reference evidence="4" key="1">
    <citation type="submission" date="2017-10" db="EMBL/GenBank/DDBJ databases">
        <title>Completed PacBio SMRT sequence of Methylosinus trichosporium OB3b reveals presence of a third large plasmid.</title>
        <authorList>
            <person name="Charles T.C."/>
            <person name="Lynch M.D.J."/>
            <person name="Heil J.R."/>
            <person name="Cheng J."/>
        </authorList>
    </citation>
    <scope>NUCLEOTIDE SEQUENCE [LARGE SCALE GENOMIC DNA]</scope>
    <source>
        <strain evidence="4">OB3b</strain>
    </source>
</reference>
<feature type="compositionally biased region" description="Low complexity" evidence="1">
    <location>
        <begin position="92"/>
        <end position="134"/>
    </location>
</feature>
<dbReference type="InterPro" id="IPR038610">
    <property type="entry name" value="FliK-like_C_sf"/>
</dbReference>
<proteinExistence type="predicted"/>
<feature type="compositionally biased region" description="Gly residues" evidence="1">
    <location>
        <begin position="451"/>
        <end position="460"/>
    </location>
</feature>
<keyword evidence="3" id="KW-0966">Cell projection</keyword>
<accession>A0A2D2D3V0</accession>
<feature type="region of interest" description="Disordered" evidence="1">
    <location>
        <begin position="327"/>
        <end position="346"/>
    </location>
</feature>
<feature type="compositionally biased region" description="Low complexity" evidence="1">
    <location>
        <begin position="236"/>
        <end position="250"/>
    </location>
</feature>
<feature type="region of interest" description="Disordered" evidence="1">
    <location>
        <begin position="198"/>
        <end position="253"/>
    </location>
</feature>
<keyword evidence="3" id="KW-0282">Flagellum</keyword>
<feature type="region of interest" description="Disordered" evidence="1">
    <location>
        <begin position="1"/>
        <end position="136"/>
    </location>
</feature>
<dbReference type="AlphaFoldDB" id="A0A2D2D3V0"/>
<feature type="region of interest" description="Disordered" evidence="1">
    <location>
        <begin position="154"/>
        <end position="184"/>
    </location>
</feature>
<dbReference type="Pfam" id="PF02120">
    <property type="entry name" value="Flg_hook"/>
    <property type="match status" value="1"/>
</dbReference>
<feature type="domain" description="Flagellar hook-length control protein-like C-terminal" evidence="2">
    <location>
        <begin position="347"/>
        <end position="418"/>
    </location>
</feature>
<evidence type="ECO:0000256" key="1">
    <source>
        <dbReference type="SAM" id="MobiDB-lite"/>
    </source>
</evidence>